<sequence>MTILGFDFGTTFSTVCVASSGEISMLNNDGSEFIPTIIGFSKTGGMCTYGYGAIDGDGYGLQEYYVYKDLKRWIGCDSNTIVERKNRLQPLYDVECSGDQFSFRLRPAFGTGPFRNLHELVSIYIGVVIRDFEKSRGFSCSGIVVSVPSQFSSTQRLFMKSIEKRLGIPVLHVMNEPSAALFSSILDRERTERWDSYIVYDFGGGTFDSSIVVRYDNYFSVIYSGGDDNLGGRNIDEAIRKFLINKYSLPQDSNIVTSKLKEEVSISKRTSSLLFNGRRLELTYEQLNDICKPFLLRSFSILNQVVKDSRVQGRLTLVPAGGSSFLPGAIALAKRNVSSVKDVIVASRARSSIAEGCALFSATLSENSVLFVDCINSNITTNKGLYQVGIIVAAGSALPLKSKVSGQYPDQYVMFTLAIYEGNSNRNIYNHNLFKKEIRHTTLGYSSGAWGWIAYIEVDSSGIILVRITSSEGTNIIVETIDSPNFQLLSLPPVASVGTSSVVDLTLFNDFLAGCYIEKSLLHDLDIFTQREYLQYVEKLTHFYSPSSFSAILDASSYDGVTPIQDYFSVRRHLPEFLRSPEYTTFVRRGEISLPKSEA</sequence>
<dbReference type="SUPFAM" id="SSF53067">
    <property type="entry name" value="Actin-like ATPase domain"/>
    <property type="match status" value="2"/>
</dbReference>
<dbReference type="Gene3D" id="3.30.420.40">
    <property type="match status" value="2"/>
</dbReference>
<dbReference type="PRINTS" id="PR00301">
    <property type="entry name" value="HEATSHOCK70"/>
</dbReference>
<dbReference type="GO" id="GO:0005524">
    <property type="term" value="F:ATP binding"/>
    <property type="evidence" value="ECO:0007669"/>
    <property type="project" value="UniProtKB-KW"/>
</dbReference>
<dbReference type="InterPro" id="IPR043129">
    <property type="entry name" value="ATPase_NBD"/>
</dbReference>
<dbReference type="InterPro" id="IPR013126">
    <property type="entry name" value="Hsp_70_fam"/>
</dbReference>
<dbReference type="GO" id="GO:0140662">
    <property type="term" value="F:ATP-dependent protein folding chaperone"/>
    <property type="evidence" value="ECO:0007669"/>
    <property type="project" value="InterPro"/>
</dbReference>
<accession>A0AAU7NIG4</accession>
<evidence type="ECO:0000313" key="4">
    <source>
        <dbReference type="EMBL" id="XBR32801.1"/>
    </source>
</evidence>
<name>A0AAU7NIG4_9CLOS</name>
<keyword evidence="4" id="KW-0346">Stress response</keyword>
<reference evidence="4" key="1">
    <citation type="submission" date="2024-06" db="EMBL/GenBank/DDBJ databases">
        <title>Olive leaf mottling virus (OLMV): a new member of the genus Olivavirus in the family Closteroviridae.</title>
        <authorList>
            <person name="Ruiz-Garcia A.B."/>
            <person name="Olmos A."/>
        </authorList>
    </citation>
    <scope>NUCLEOTIDE SEQUENCE</scope>
    <source>
        <strain evidence="4">OLMV158</strain>
    </source>
</reference>
<proteinExistence type="inferred from homology"/>
<keyword evidence="2 3" id="KW-0067">ATP-binding</keyword>
<protein>
    <submittedName>
        <fullName evidence="4">Heat shock protein 70</fullName>
    </submittedName>
</protein>
<evidence type="ECO:0000256" key="2">
    <source>
        <dbReference type="ARBA" id="ARBA00022840"/>
    </source>
</evidence>
<evidence type="ECO:0000256" key="1">
    <source>
        <dbReference type="ARBA" id="ARBA00022741"/>
    </source>
</evidence>
<dbReference type="Pfam" id="PF00012">
    <property type="entry name" value="HSP70"/>
    <property type="match status" value="1"/>
</dbReference>
<dbReference type="PANTHER" id="PTHR19375">
    <property type="entry name" value="HEAT SHOCK PROTEIN 70KDA"/>
    <property type="match status" value="1"/>
</dbReference>
<keyword evidence="1 3" id="KW-0547">Nucleotide-binding</keyword>
<organism evidence="4">
    <name type="scientific">Olive leaf mottling virus</name>
    <dbReference type="NCBI Taxonomy" id="3162628"/>
    <lineage>
        <taxon>Viruses</taxon>
        <taxon>Riboviria</taxon>
        <taxon>Orthornavirae</taxon>
        <taxon>Kitrinoviricota</taxon>
        <taxon>Alsuviricetes</taxon>
        <taxon>Martellivirales</taxon>
        <taxon>Closteroviridae</taxon>
        <taxon>Olivavirus</taxon>
    </lineage>
</organism>
<comment type="similarity">
    <text evidence="3">Belongs to the heat shock protein 70 family.</text>
</comment>
<dbReference type="InterPro" id="IPR018181">
    <property type="entry name" value="Heat_shock_70_CS"/>
</dbReference>
<dbReference type="Gene3D" id="3.90.640.10">
    <property type="entry name" value="Actin, Chain A, domain 4"/>
    <property type="match status" value="1"/>
</dbReference>
<dbReference type="PROSITE" id="PS00329">
    <property type="entry name" value="HSP70_2"/>
    <property type="match status" value="1"/>
</dbReference>
<dbReference type="EMBL" id="PP869314">
    <property type="protein sequence ID" value="XBR32801.1"/>
    <property type="molecule type" value="Genomic_RNA"/>
</dbReference>
<evidence type="ECO:0000256" key="3">
    <source>
        <dbReference type="RuleBase" id="RU003322"/>
    </source>
</evidence>